<evidence type="ECO:0000256" key="4">
    <source>
        <dbReference type="ARBA" id="ARBA00022448"/>
    </source>
</evidence>
<dbReference type="PROSITE" id="PS50928">
    <property type="entry name" value="ABC_TM1"/>
    <property type="match status" value="1"/>
</dbReference>
<comment type="subcellular location">
    <subcellularLocation>
        <location evidence="11">Cell membrane</location>
        <topology evidence="11">Multi-pass membrane protein</topology>
    </subcellularLocation>
    <subcellularLocation>
        <location evidence="2">Cell membrane</location>
        <topology evidence="2">Peripheral membrane protein</topology>
    </subcellularLocation>
    <subcellularLocation>
        <location evidence="1">Membrane</location>
        <topology evidence="1">Multi-pass membrane protein</topology>
    </subcellularLocation>
</comment>
<evidence type="ECO:0000313" key="14">
    <source>
        <dbReference type="EMBL" id="BDZ46040.1"/>
    </source>
</evidence>
<dbReference type="InterPro" id="IPR035906">
    <property type="entry name" value="MetI-like_sf"/>
</dbReference>
<keyword evidence="8 14" id="KW-0067">ATP-binding</keyword>
<keyword evidence="15" id="KW-1185">Reference proteome</keyword>
<comment type="similarity">
    <text evidence="11">Belongs to the binding-protein-dependent transport system permease family.</text>
</comment>
<feature type="transmembrane region" description="Helical" evidence="11">
    <location>
        <begin position="86"/>
        <end position="110"/>
    </location>
</feature>
<accession>A0ABN6XQX6</accession>
<evidence type="ECO:0000256" key="10">
    <source>
        <dbReference type="ARBA" id="ARBA00023136"/>
    </source>
</evidence>
<evidence type="ECO:0000313" key="15">
    <source>
        <dbReference type="Proteomes" id="UP001321498"/>
    </source>
</evidence>
<evidence type="ECO:0000256" key="2">
    <source>
        <dbReference type="ARBA" id="ARBA00004202"/>
    </source>
</evidence>
<dbReference type="PANTHER" id="PTHR43297">
    <property type="entry name" value="OLIGOPEPTIDE TRANSPORT ATP-BINDING PROTEIN APPD"/>
    <property type="match status" value="1"/>
</dbReference>
<dbReference type="Pfam" id="PF12911">
    <property type="entry name" value="OppC_N"/>
    <property type="match status" value="1"/>
</dbReference>
<dbReference type="SMART" id="SM00382">
    <property type="entry name" value="AAA"/>
    <property type="match status" value="1"/>
</dbReference>
<dbReference type="RefSeq" id="WP_286276143.1">
    <property type="nucleotide sequence ID" value="NZ_AP027731.1"/>
</dbReference>
<evidence type="ECO:0000256" key="8">
    <source>
        <dbReference type="ARBA" id="ARBA00022840"/>
    </source>
</evidence>
<gene>
    <name evidence="14" type="ORF">GCM10025866_19490</name>
</gene>
<dbReference type="InterPro" id="IPR025966">
    <property type="entry name" value="OppC_N"/>
</dbReference>
<evidence type="ECO:0000256" key="5">
    <source>
        <dbReference type="ARBA" id="ARBA00022475"/>
    </source>
</evidence>
<dbReference type="InterPro" id="IPR003593">
    <property type="entry name" value="AAA+_ATPase"/>
</dbReference>
<feature type="transmembrane region" description="Helical" evidence="11">
    <location>
        <begin position="249"/>
        <end position="274"/>
    </location>
</feature>
<dbReference type="InterPro" id="IPR000515">
    <property type="entry name" value="MetI-like"/>
</dbReference>
<dbReference type="InterPro" id="IPR003439">
    <property type="entry name" value="ABC_transporter-like_ATP-bd"/>
</dbReference>
<comment type="similarity">
    <text evidence="3">Belongs to the ABC transporter superfamily.</text>
</comment>
<keyword evidence="9 11" id="KW-1133">Transmembrane helix</keyword>
<keyword evidence="10 11" id="KW-0472">Membrane</keyword>
<keyword evidence="5" id="KW-1003">Cell membrane</keyword>
<evidence type="ECO:0000256" key="7">
    <source>
        <dbReference type="ARBA" id="ARBA00022741"/>
    </source>
</evidence>
<dbReference type="Pfam" id="PF00005">
    <property type="entry name" value="ABC_tran"/>
    <property type="match status" value="1"/>
</dbReference>
<protein>
    <submittedName>
        <fullName evidence="14">Dipeptide/oligopeptide/nickel ABC transporter ATP-binding protein</fullName>
    </submittedName>
</protein>
<name>A0ABN6XQX6_9MICO</name>
<keyword evidence="4 11" id="KW-0813">Transport</keyword>
<dbReference type="InterPro" id="IPR017871">
    <property type="entry name" value="ABC_transporter-like_CS"/>
</dbReference>
<dbReference type="CDD" id="cd03257">
    <property type="entry name" value="ABC_NikE_OppD_transporters"/>
    <property type="match status" value="1"/>
</dbReference>
<organism evidence="14 15">
    <name type="scientific">Naasia aerilata</name>
    <dbReference type="NCBI Taxonomy" id="1162966"/>
    <lineage>
        <taxon>Bacteria</taxon>
        <taxon>Bacillati</taxon>
        <taxon>Actinomycetota</taxon>
        <taxon>Actinomycetes</taxon>
        <taxon>Micrococcales</taxon>
        <taxon>Microbacteriaceae</taxon>
        <taxon>Naasia</taxon>
    </lineage>
</organism>
<dbReference type="PROSITE" id="PS00211">
    <property type="entry name" value="ABC_TRANSPORTER_1"/>
    <property type="match status" value="1"/>
</dbReference>
<evidence type="ECO:0000256" key="3">
    <source>
        <dbReference type="ARBA" id="ARBA00005417"/>
    </source>
</evidence>
<dbReference type="EMBL" id="AP027731">
    <property type="protein sequence ID" value="BDZ46040.1"/>
    <property type="molecule type" value="Genomic_DNA"/>
</dbReference>
<dbReference type="Gene3D" id="1.10.3720.10">
    <property type="entry name" value="MetI-like"/>
    <property type="match status" value="1"/>
</dbReference>
<dbReference type="CDD" id="cd06261">
    <property type="entry name" value="TM_PBP2"/>
    <property type="match status" value="1"/>
</dbReference>
<evidence type="ECO:0000256" key="11">
    <source>
        <dbReference type="RuleBase" id="RU363032"/>
    </source>
</evidence>
<feature type="domain" description="ABC transmembrane type-1" evidence="13">
    <location>
        <begin position="82"/>
        <end position="271"/>
    </location>
</feature>
<feature type="transmembrane region" description="Helical" evidence="11">
    <location>
        <begin position="148"/>
        <end position="169"/>
    </location>
</feature>
<evidence type="ECO:0000256" key="1">
    <source>
        <dbReference type="ARBA" id="ARBA00004141"/>
    </source>
</evidence>
<keyword evidence="6 11" id="KW-0812">Transmembrane</keyword>
<evidence type="ECO:0000256" key="9">
    <source>
        <dbReference type="ARBA" id="ARBA00022989"/>
    </source>
</evidence>
<dbReference type="SUPFAM" id="SSF52540">
    <property type="entry name" value="P-loop containing nucleoside triphosphate hydrolases"/>
    <property type="match status" value="1"/>
</dbReference>
<dbReference type="PANTHER" id="PTHR43297:SF2">
    <property type="entry name" value="DIPEPTIDE TRANSPORT ATP-BINDING PROTEIN DPPD"/>
    <property type="match status" value="1"/>
</dbReference>
<dbReference type="Gene3D" id="3.40.50.300">
    <property type="entry name" value="P-loop containing nucleotide triphosphate hydrolases"/>
    <property type="match status" value="1"/>
</dbReference>
<feature type="transmembrane region" description="Helical" evidence="11">
    <location>
        <begin position="116"/>
        <end position="141"/>
    </location>
</feature>
<keyword evidence="7" id="KW-0547">Nucleotide-binding</keyword>
<dbReference type="InterPro" id="IPR050388">
    <property type="entry name" value="ABC_Ni/Peptide_Import"/>
</dbReference>
<feature type="transmembrane region" description="Helical" evidence="11">
    <location>
        <begin position="20"/>
        <end position="42"/>
    </location>
</feature>
<feature type="domain" description="ABC transporter" evidence="12">
    <location>
        <begin position="311"/>
        <end position="557"/>
    </location>
</feature>
<dbReference type="GO" id="GO:0005524">
    <property type="term" value="F:ATP binding"/>
    <property type="evidence" value="ECO:0007669"/>
    <property type="project" value="UniProtKB-KW"/>
</dbReference>
<sequence length="567" mass="58578">MTVAPISDGRVRTGRIRTNGLAVGALAFVALVVLAVALAPVLSPYGVNKQDLVRALEGPSASHVLGTDSLGRDVLSRLLWGGQPTLLGVLVALIVFVVVGVVLGVLAGTLGGWFDALVSGIADILMSLPGVVLIFAVLAIFNQELTPAMIALGLLGSGSLIRVVRATVIGVREELFVSAAIVSGLGPVRLMARHILPATFAPVIIQASLFAGAALAVQSGLGFLSLGVHPPDPTWGSIVGEAAANLAKAPWLLFVSGGTITLVSLALALVGDGLRDVSAARRRSDGGARTPVRPVAATRPAGAPAQEGVVLSVQQLEISFGERVVVRGVSFDLRPGEILGLVGESGSGKTISTLATLGLLPANASITGGRILIGSDDVTGADDRGFEGIRGRRVGLISQEPMVALDPLFTVGSQLMEVLRYSTSLPASQRRGRAIELLTRVHLPDPAGVLRKFPHELSGGMAQRVAIAVALAGDPELLIADEPTTALDVTVQAGILDLLRELRAERNLAVLFVTHDLAVVADICDRVIVMQNGAIVESGSAEELFANPQAAYTRELLASTPSLVRAS</sequence>
<dbReference type="SUPFAM" id="SSF161098">
    <property type="entry name" value="MetI-like"/>
    <property type="match status" value="1"/>
</dbReference>
<evidence type="ECO:0000256" key="6">
    <source>
        <dbReference type="ARBA" id="ARBA00022692"/>
    </source>
</evidence>
<dbReference type="Pfam" id="PF00528">
    <property type="entry name" value="BPD_transp_1"/>
    <property type="match status" value="1"/>
</dbReference>
<dbReference type="Proteomes" id="UP001321498">
    <property type="component" value="Chromosome"/>
</dbReference>
<evidence type="ECO:0000259" key="12">
    <source>
        <dbReference type="PROSITE" id="PS50893"/>
    </source>
</evidence>
<dbReference type="InterPro" id="IPR027417">
    <property type="entry name" value="P-loop_NTPase"/>
</dbReference>
<evidence type="ECO:0000259" key="13">
    <source>
        <dbReference type="PROSITE" id="PS50928"/>
    </source>
</evidence>
<proteinExistence type="inferred from homology"/>
<reference evidence="15" key="1">
    <citation type="journal article" date="2019" name="Int. J. Syst. Evol. Microbiol.">
        <title>The Global Catalogue of Microorganisms (GCM) 10K type strain sequencing project: providing services to taxonomists for standard genome sequencing and annotation.</title>
        <authorList>
            <consortium name="The Broad Institute Genomics Platform"/>
            <consortium name="The Broad Institute Genome Sequencing Center for Infectious Disease"/>
            <person name="Wu L."/>
            <person name="Ma J."/>
        </authorList>
    </citation>
    <scope>NUCLEOTIDE SEQUENCE [LARGE SCALE GENOMIC DNA]</scope>
    <source>
        <strain evidence="15">NBRC 108725</strain>
    </source>
</reference>
<dbReference type="PROSITE" id="PS50893">
    <property type="entry name" value="ABC_TRANSPORTER_2"/>
    <property type="match status" value="1"/>
</dbReference>
<feature type="transmembrane region" description="Helical" evidence="11">
    <location>
        <begin position="204"/>
        <end position="229"/>
    </location>
</feature>